<dbReference type="Gene3D" id="3.90.660.10">
    <property type="match status" value="2"/>
</dbReference>
<evidence type="ECO:0000313" key="6">
    <source>
        <dbReference type="Proteomes" id="UP000637239"/>
    </source>
</evidence>
<feature type="domain" description="Amine oxidase" evidence="4">
    <location>
        <begin position="5"/>
        <end position="426"/>
    </location>
</feature>
<sequence length="440" mass="49763">MVDCGLSVLMVEARDRVGGRTYTVESDGTLYEMGGTWVTHHMAYLFKEMTRYKMDKDLTLTHHRGYGNDYYTINVPDATPRTLTHEEAGQITARAWSIFVNADGQNCRAICPLPHSQLNNILVSREEVERYDKISCRDRFEEIKHLLSTEEAWILTALLLHITGGSMVNSSLWDMIRSQALMSYDPANFSPIWTTFKLRQGQSALAGAMFQDAVDNGLQYVFQTPVKSIVERSNVVTVTTLAGRVFRARRMVSTIPLNVLHTIMFDPPLSPTRQEAITIGHVNYMNKIHADVEGSGLTSWNGMRYPNLLMFGYGDGVTPSGRAHIVGFGKDERATFVPERNPEKAVDAFQKLHPMEVNKMIFHNWNTDPWSLGGPAWWPPEFMTKYQEELQSRHGLVFFASADWAHGWRAAIDGALEQGSQAALQVVKEIREMRGVMARI</sequence>
<evidence type="ECO:0000256" key="2">
    <source>
        <dbReference type="ARBA" id="ARBA00012804"/>
    </source>
</evidence>
<reference evidence="5" key="1">
    <citation type="submission" date="2021-01" db="EMBL/GenBank/DDBJ databases">
        <authorList>
            <consortium name="Aspergillus chevalieri M1 genome sequencing consortium"/>
            <person name="Kazuki M."/>
            <person name="Futagami T."/>
        </authorList>
    </citation>
    <scope>NUCLEOTIDE SEQUENCE</scope>
    <source>
        <strain evidence="5">M1</strain>
    </source>
</reference>
<evidence type="ECO:0000256" key="3">
    <source>
        <dbReference type="ARBA" id="ARBA00048448"/>
    </source>
</evidence>
<evidence type="ECO:0000313" key="5">
    <source>
        <dbReference type="EMBL" id="BCR90944.1"/>
    </source>
</evidence>
<accession>A0A7R7VUC0</accession>
<dbReference type="GO" id="GO:0097621">
    <property type="term" value="F:monoamine oxidase activity"/>
    <property type="evidence" value="ECO:0007669"/>
    <property type="project" value="UniProtKB-EC"/>
</dbReference>
<dbReference type="GeneID" id="66985302"/>
<dbReference type="SUPFAM" id="SSF51905">
    <property type="entry name" value="FAD/NAD(P)-binding domain"/>
    <property type="match status" value="1"/>
</dbReference>
<dbReference type="Gene3D" id="3.50.50.60">
    <property type="entry name" value="FAD/NAD(P)-binding domain"/>
    <property type="match status" value="1"/>
</dbReference>
<protein>
    <recommendedName>
        <fullName evidence="2">monoamine oxidase</fullName>
        <ecNumber evidence="2">1.4.3.4</ecNumber>
    </recommendedName>
</protein>
<organism evidence="5 6">
    <name type="scientific">Aspergillus chevalieri</name>
    <name type="common">Eurotium chevalieri</name>
    <dbReference type="NCBI Taxonomy" id="182096"/>
    <lineage>
        <taxon>Eukaryota</taxon>
        <taxon>Fungi</taxon>
        <taxon>Dikarya</taxon>
        <taxon>Ascomycota</taxon>
        <taxon>Pezizomycotina</taxon>
        <taxon>Eurotiomycetes</taxon>
        <taxon>Eurotiomycetidae</taxon>
        <taxon>Eurotiales</taxon>
        <taxon>Aspergillaceae</taxon>
        <taxon>Aspergillus</taxon>
        <taxon>Aspergillus subgen. Aspergillus</taxon>
    </lineage>
</organism>
<dbReference type="PANTHER" id="PTHR43563">
    <property type="entry name" value="AMINE OXIDASE"/>
    <property type="match status" value="1"/>
</dbReference>
<dbReference type="AlphaFoldDB" id="A0A7R7VUC0"/>
<keyword evidence="6" id="KW-1185">Reference proteome</keyword>
<dbReference type="InterPro" id="IPR002937">
    <property type="entry name" value="Amino_oxidase"/>
</dbReference>
<dbReference type="InterPro" id="IPR036188">
    <property type="entry name" value="FAD/NAD-bd_sf"/>
</dbReference>
<dbReference type="KEGG" id="ache:ACHE_60830A"/>
<evidence type="ECO:0000256" key="1">
    <source>
        <dbReference type="ARBA" id="ARBA00005995"/>
    </source>
</evidence>
<reference evidence="5" key="2">
    <citation type="submission" date="2021-02" db="EMBL/GenBank/DDBJ databases">
        <title>Aspergillus chevalieri M1 genome sequence.</title>
        <authorList>
            <person name="Kadooka C."/>
            <person name="Mori K."/>
            <person name="Futagami T."/>
        </authorList>
    </citation>
    <scope>NUCLEOTIDE SEQUENCE</scope>
    <source>
        <strain evidence="5">M1</strain>
    </source>
</reference>
<name>A0A7R7VUC0_ASPCH</name>
<dbReference type="Proteomes" id="UP000637239">
    <property type="component" value="Chromosome 6"/>
</dbReference>
<dbReference type="RefSeq" id="XP_043139466.1">
    <property type="nucleotide sequence ID" value="XM_043282047.1"/>
</dbReference>
<dbReference type="EMBL" id="AP024421">
    <property type="protein sequence ID" value="BCR90944.1"/>
    <property type="molecule type" value="Genomic_DNA"/>
</dbReference>
<comment type="similarity">
    <text evidence="1">Belongs to the flavin monoamine oxidase family.</text>
</comment>
<evidence type="ECO:0000259" key="4">
    <source>
        <dbReference type="Pfam" id="PF01593"/>
    </source>
</evidence>
<gene>
    <name evidence="5" type="ORF">ACHE_60830A</name>
</gene>
<dbReference type="PANTHER" id="PTHR43563:SF1">
    <property type="entry name" value="AMINE OXIDASE [FLAVIN-CONTAINING] B"/>
    <property type="match status" value="1"/>
</dbReference>
<comment type="catalytic activity">
    <reaction evidence="3">
        <text>a secondary aliphatic amine + O2 + H2O = a primary amine + an aldehyde + H2O2</text>
        <dbReference type="Rhea" id="RHEA:26414"/>
        <dbReference type="ChEBI" id="CHEBI:15377"/>
        <dbReference type="ChEBI" id="CHEBI:15379"/>
        <dbReference type="ChEBI" id="CHEBI:16240"/>
        <dbReference type="ChEBI" id="CHEBI:17478"/>
        <dbReference type="ChEBI" id="CHEBI:58855"/>
        <dbReference type="ChEBI" id="CHEBI:65296"/>
        <dbReference type="EC" id="1.4.3.4"/>
    </reaction>
</comment>
<dbReference type="EC" id="1.4.3.4" evidence="2"/>
<dbReference type="Pfam" id="PF01593">
    <property type="entry name" value="Amino_oxidase"/>
    <property type="match status" value="1"/>
</dbReference>
<dbReference type="InterPro" id="IPR050703">
    <property type="entry name" value="Flavin_MAO"/>
</dbReference>
<proteinExistence type="inferred from homology"/>